<dbReference type="GO" id="GO:0004222">
    <property type="term" value="F:metalloendopeptidase activity"/>
    <property type="evidence" value="ECO:0007669"/>
    <property type="project" value="InterPro"/>
</dbReference>
<dbReference type="EMBL" id="KL142376">
    <property type="protein sequence ID" value="KDR77738.1"/>
    <property type="molecule type" value="Genomic_DNA"/>
</dbReference>
<dbReference type="Gene3D" id="3.40.390.10">
    <property type="entry name" value="Collagenase (Catalytic Domain)"/>
    <property type="match status" value="1"/>
</dbReference>
<dbReference type="GO" id="GO:0008270">
    <property type="term" value="F:zinc ion binding"/>
    <property type="evidence" value="ECO:0007669"/>
    <property type="project" value="InterPro"/>
</dbReference>
<keyword evidence="3" id="KW-1185">Reference proteome</keyword>
<dbReference type="SUPFAM" id="SSF55486">
    <property type="entry name" value="Metalloproteases ('zincins'), catalytic domain"/>
    <property type="match status" value="1"/>
</dbReference>
<gene>
    <name evidence="2" type="ORF">GALMADRAFT_1326624</name>
</gene>
<evidence type="ECO:0000313" key="2">
    <source>
        <dbReference type="EMBL" id="KDR77738.1"/>
    </source>
</evidence>
<proteinExistence type="predicted"/>
<accession>A0A067TFH5</accession>
<dbReference type="Proteomes" id="UP000027222">
    <property type="component" value="Unassembled WGS sequence"/>
</dbReference>
<dbReference type="OrthoDB" id="5945790at2759"/>
<feature type="domain" description="Peptidase metallopeptidase" evidence="1">
    <location>
        <begin position="72"/>
        <end position="212"/>
    </location>
</feature>
<dbReference type="SMART" id="SM00235">
    <property type="entry name" value="ZnMc"/>
    <property type="match status" value="1"/>
</dbReference>
<evidence type="ECO:0000313" key="3">
    <source>
        <dbReference type="Proteomes" id="UP000027222"/>
    </source>
</evidence>
<dbReference type="InterPro" id="IPR001506">
    <property type="entry name" value="Peptidase_M12A"/>
</dbReference>
<dbReference type="HOGENOM" id="CLU_756591_0_0_1"/>
<name>A0A067TFH5_GALM3</name>
<dbReference type="InterPro" id="IPR006026">
    <property type="entry name" value="Peptidase_Metallo"/>
</dbReference>
<dbReference type="Pfam" id="PF01400">
    <property type="entry name" value="Astacin"/>
    <property type="match status" value="1"/>
</dbReference>
<dbReference type="InterPro" id="IPR024079">
    <property type="entry name" value="MetalloPept_cat_dom_sf"/>
</dbReference>
<reference evidence="3" key="1">
    <citation type="journal article" date="2014" name="Proc. Natl. Acad. Sci. U.S.A.">
        <title>Extensive sampling of basidiomycete genomes demonstrates inadequacy of the white-rot/brown-rot paradigm for wood decay fungi.</title>
        <authorList>
            <person name="Riley R."/>
            <person name="Salamov A.A."/>
            <person name="Brown D.W."/>
            <person name="Nagy L.G."/>
            <person name="Floudas D."/>
            <person name="Held B.W."/>
            <person name="Levasseur A."/>
            <person name="Lombard V."/>
            <person name="Morin E."/>
            <person name="Otillar R."/>
            <person name="Lindquist E.A."/>
            <person name="Sun H."/>
            <person name="LaButti K.M."/>
            <person name="Schmutz J."/>
            <person name="Jabbour D."/>
            <person name="Luo H."/>
            <person name="Baker S.E."/>
            <person name="Pisabarro A.G."/>
            <person name="Walton J.D."/>
            <person name="Blanchette R.A."/>
            <person name="Henrissat B."/>
            <person name="Martin F."/>
            <person name="Cullen D."/>
            <person name="Hibbett D.S."/>
            <person name="Grigoriev I.V."/>
        </authorList>
    </citation>
    <scope>NUCLEOTIDE SEQUENCE [LARGE SCALE GENOMIC DNA]</scope>
    <source>
        <strain evidence="3">CBS 339.88</strain>
    </source>
</reference>
<sequence>MASTPDSTQTLNLVGVDIPYVRRWGFDRNPVQIASLSGLWQPVFDLPALADDDAVNAAPVANPRHEITFGYFAPLRDGVRDPAHAGTADQHAKVEATIKEWERYAHVSFVSADVAVATMRISFVPADGNWSMVGPQHVAMAGADEETMNLGGLNAAGALASDYERHIILHEFGHTLGLLHEHQSPAREGVITLDASCARYIQRGWSPEMVQSQIASQDGLNRITSYSELDLDSVMTYATSGDENVYAELNHELSILDKAFMVINYPRIGERINFIYPREGGELVERNDSAWTMEHALNMVGLTHGEWPDIRAEILNRYADLNEAHTNEIREIFGAWTKARREEERAARVADAQPAQAAEAHNNVDN</sequence>
<dbReference type="GO" id="GO:0006508">
    <property type="term" value="P:proteolysis"/>
    <property type="evidence" value="ECO:0007669"/>
    <property type="project" value="InterPro"/>
</dbReference>
<evidence type="ECO:0000259" key="1">
    <source>
        <dbReference type="SMART" id="SM00235"/>
    </source>
</evidence>
<dbReference type="STRING" id="685588.A0A067TFH5"/>
<dbReference type="AlphaFoldDB" id="A0A067TFH5"/>
<organism evidence="2 3">
    <name type="scientific">Galerina marginata (strain CBS 339.88)</name>
    <dbReference type="NCBI Taxonomy" id="685588"/>
    <lineage>
        <taxon>Eukaryota</taxon>
        <taxon>Fungi</taxon>
        <taxon>Dikarya</taxon>
        <taxon>Basidiomycota</taxon>
        <taxon>Agaricomycotina</taxon>
        <taxon>Agaricomycetes</taxon>
        <taxon>Agaricomycetidae</taxon>
        <taxon>Agaricales</taxon>
        <taxon>Agaricineae</taxon>
        <taxon>Strophariaceae</taxon>
        <taxon>Galerina</taxon>
    </lineage>
</organism>
<protein>
    <recommendedName>
        <fullName evidence="1">Peptidase metallopeptidase domain-containing protein</fullName>
    </recommendedName>
</protein>